<evidence type="ECO:0000313" key="3">
    <source>
        <dbReference type="EMBL" id="QDR79363.1"/>
    </source>
</evidence>
<dbReference type="GO" id="GO:0052689">
    <property type="term" value="F:carboxylic ester hydrolase activity"/>
    <property type="evidence" value="ECO:0007669"/>
    <property type="project" value="UniProtKB-ARBA"/>
</dbReference>
<dbReference type="InterPro" id="IPR022742">
    <property type="entry name" value="Hydrolase_4"/>
</dbReference>
<proteinExistence type="predicted"/>
<reference evidence="3 4" key="1">
    <citation type="submission" date="2019-02" db="EMBL/GenBank/DDBJ databases">
        <title>Closed genome of Sporomusa termitida DSM 4440.</title>
        <authorList>
            <person name="Poehlein A."/>
            <person name="Daniel R."/>
        </authorList>
    </citation>
    <scope>NUCLEOTIDE SEQUENCE [LARGE SCALE GENOMIC DNA]</scope>
    <source>
        <strain evidence="3 4">DSM 4440</strain>
    </source>
</reference>
<dbReference type="RefSeq" id="WP_144349018.1">
    <property type="nucleotide sequence ID" value="NZ_CP036259.1"/>
</dbReference>
<dbReference type="Proteomes" id="UP000320776">
    <property type="component" value="Chromosome"/>
</dbReference>
<name>A0A517DPS1_9FIRM</name>
<dbReference type="PANTHER" id="PTHR22946">
    <property type="entry name" value="DIENELACTONE HYDROLASE DOMAIN-CONTAINING PROTEIN-RELATED"/>
    <property type="match status" value="1"/>
</dbReference>
<dbReference type="Gene3D" id="3.40.50.1820">
    <property type="entry name" value="alpha/beta hydrolase"/>
    <property type="match status" value="1"/>
</dbReference>
<dbReference type="Pfam" id="PF12146">
    <property type="entry name" value="Hydrolase_4"/>
    <property type="match status" value="1"/>
</dbReference>
<dbReference type="InterPro" id="IPR029058">
    <property type="entry name" value="AB_hydrolase_fold"/>
</dbReference>
<dbReference type="SUPFAM" id="SSF53474">
    <property type="entry name" value="alpha/beta-Hydrolases"/>
    <property type="match status" value="1"/>
</dbReference>
<dbReference type="PANTHER" id="PTHR22946:SF9">
    <property type="entry name" value="POLYKETIDE TRANSFERASE AF380"/>
    <property type="match status" value="1"/>
</dbReference>
<dbReference type="OrthoDB" id="9780269at2"/>
<dbReference type="KEGG" id="sted:SPTER_06370"/>
<feature type="domain" description="Serine aminopeptidase S33" evidence="2">
    <location>
        <begin position="30"/>
        <end position="147"/>
    </location>
</feature>
<keyword evidence="1 3" id="KW-0378">Hydrolase</keyword>
<accession>A0A517DPS1</accession>
<dbReference type="InterPro" id="IPR050261">
    <property type="entry name" value="FrsA_esterase"/>
</dbReference>
<evidence type="ECO:0000259" key="2">
    <source>
        <dbReference type="Pfam" id="PF12146"/>
    </source>
</evidence>
<organism evidence="3 4">
    <name type="scientific">Sporomusa termitida</name>
    <dbReference type="NCBI Taxonomy" id="2377"/>
    <lineage>
        <taxon>Bacteria</taxon>
        <taxon>Bacillati</taxon>
        <taxon>Bacillota</taxon>
        <taxon>Negativicutes</taxon>
        <taxon>Selenomonadales</taxon>
        <taxon>Sporomusaceae</taxon>
        <taxon>Sporomusa</taxon>
    </lineage>
</organism>
<protein>
    <submittedName>
        <fullName evidence="3">Exosortase A system-associated hydrolase 1</fullName>
    </submittedName>
</protein>
<dbReference type="EMBL" id="CP036259">
    <property type="protein sequence ID" value="QDR79363.1"/>
    <property type="molecule type" value="Genomic_DNA"/>
</dbReference>
<sequence length="266" mass="29834">MKQHEWIISQNRKLSAMIHAHSFTVTQTPVVICCHGFTSDKIGSNQLNLHLANAIATAGMIAVRFDFTGSGESEGEFAADTTIKNWQEDLRNVVSWVRNVPEFEGLPVYLVGHSLGGLIVLRHEDTGIAGRVVLAPVTQPVENFRDIILGQDLWQRSLQGRTVANFLGKGFSLSPNFVQDLLENRYELLPQLGRQRSPLLVIHGTQDIVVPPAGSEVIYDQYRGRKEIIRLEADHVFTGRHEELTDLVTRWLIIQKNRLGTLCQGH</sequence>
<gene>
    <name evidence="3" type="ORF">SPTER_06370</name>
</gene>
<keyword evidence="4" id="KW-1185">Reference proteome</keyword>
<dbReference type="AlphaFoldDB" id="A0A517DPS1"/>
<evidence type="ECO:0000256" key="1">
    <source>
        <dbReference type="ARBA" id="ARBA00022801"/>
    </source>
</evidence>
<evidence type="ECO:0000313" key="4">
    <source>
        <dbReference type="Proteomes" id="UP000320776"/>
    </source>
</evidence>